<keyword evidence="4 5" id="KW-0143">Chaperone</keyword>
<protein>
    <recommendedName>
        <fullName evidence="5">Urease accessory protein UreE</fullName>
    </recommendedName>
</protein>
<dbReference type="NCBIfam" id="NF009751">
    <property type="entry name" value="PRK13261.1-1"/>
    <property type="match status" value="1"/>
</dbReference>
<evidence type="ECO:0000256" key="5">
    <source>
        <dbReference type="HAMAP-Rule" id="MF_00822"/>
    </source>
</evidence>
<dbReference type="Proteomes" id="UP000765845">
    <property type="component" value="Unassembled WGS sequence"/>
</dbReference>
<name>A0ABX1GIX6_9GAMM</name>
<dbReference type="Pfam" id="PF05194">
    <property type="entry name" value="UreE_C"/>
    <property type="match status" value="1"/>
</dbReference>
<dbReference type="SMART" id="SM00988">
    <property type="entry name" value="UreE_N"/>
    <property type="match status" value="1"/>
</dbReference>
<dbReference type="EMBL" id="JAAWWK010000005">
    <property type="protein sequence ID" value="NKI18428.1"/>
    <property type="molecule type" value="Genomic_DNA"/>
</dbReference>
<gene>
    <name evidence="5 8" type="primary">ureE</name>
    <name evidence="8" type="ORF">HCU74_13505</name>
</gene>
<organism evidence="8 9">
    <name type="scientific">Spongiibacter thalassae</name>
    <dbReference type="NCBI Taxonomy" id="2721624"/>
    <lineage>
        <taxon>Bacteria</taxon>
        <taxon>Pseudomonadati</taxon>
        <taxon>Pseudomonadota</taxon>
        <taxon>Gammaproteobacteria</taxon>
        <taxon>Cellvibrionales</taxon>
        <taxon>Spongiibacteraceae</taxon>
        <taxon>Spongiibacter</taxon>
    </lineage>
</organism>
<evidence type="ECO:0000259" key="7">
    <source>
        <dbReference type="SMART" id="SM00988"/>
    </source>
</evidence>
<dbReference type="InterPro" id="IPR012406">
    <property type="entry name" value="UreE"/>
</dbReference>
<dbReference type="SUPFAM" id="SSF69737">
    <property type="entry name" value="Urease metallochaperone UreE, C-terminal domain"/>
    <property type="match status" value="1"/>
</dbReference>
<keyword evidence="3 5" id="KW-0533">Nickel</keyword>
<comment type="similarity">
    <text evidence="5">Belongs to the UreE family.</text>
</comment>
<keyword evidence="9" id="KW-1185">Reference proteome</keyword>
<dbReference type="InterPro" id="IPR036118">
    <property type="entry name" value="UreE_N_sf"/>
</dbReference>
<dbReference type="RefSeq" id="WP_168450968.1">
    <property type="nucleotide sequence ID" value="NZ_JAAWWK010000005.1"/>
</dbReference>
<keyword evidence="2 5" id="KW-0963">Cytoplasm</keyword>
<comment type="subcellular location">
    <subcellularLocation>
        <location evidence="1 5">Cytoplasm</location>
    </subcellularLocation>
</comment>
<evidence type="ECO:0000256" key="4">
    <source>
        <dbReference type="ARBA" id="ARBA00023186"/>
    </source>
</evidence>
<comment type="function">
    <text evidence="5">Involved in urease metallocenter assembly. Binds nickel. Probably functions as a nickel donor during metallocenter assembly.</text>
</comment>
<dbReference type="Pfam" id="PF02814">
    <property type="entry name" value="UreE_N"/>
    <property type="match status" value="1"/>
</dbReference>
<evidence type="ECO:0000256" key="2">
    <source>
        <dbReference type="ARBA" id="ARBA00022490"/>
    </source>
</evidence>
<comment type="caution">
    <text evidence="8">The sequence shown here is derived from an EMBL/GenBank/DDBJ whole genome shotgun (WGS) entry which is preliminary data.</text>
</comment>
<dbReference type="PIRSF" id="PIRSF036402">
    <property type="entry name" value="Ureas_acces_UreE"/>
    <property type="match status" value="1"/>
</dbReference>
<dbReference type="HAMAP" id="MF_00822">
    <property type="entry name" value="UreE"/>
    <property type="match status" value="1"/>
</dbReference>
<dbReference type="CDD" id="cd00571">
    <property type="entry name" value="UreE"/>
    <property type="match status" value="1"/>
</dbReference>
<evidence type="ECO:0000256" key="1">
    <source>
        <dbReference type="ARBA" id="ARBA00004496"/>
    </source>
</evidence>
<feature type="compositionally biased region" description="Basic residues" evidence="6">
    <location>
        <begin position="148"/>
        <end position="170"/>
    </location>
</feature>
<accession>A0ABX1GIX6</accession>
<evidence type="ECO:0000256" key="6">
    <source>
        <dbReference type="SAM" id="MobiDB-lite"/>
    </source>
</evidence>
<reference evidence="8 9" key="1">
    <citation type="submission" date="2020-04" db="EMBL/GenBank/DDBJ databases">
        <authorList>
            <person name="Yoon J."/>
        </authorList>
    </citation>
    <scope>NUCLEOTIDE SEQUENCE [LARGE SCALE GENOMIC DNA]</scope>
    <source>
        <strain evidence="8 9">KMU-166</strain>
    </source>
</reference>
<dbReference type="SUPFAM" id="SSF69287">
    <property type="entry name" value="Urease metallochaperone UreE, N-terminal domain"/>
    <property type="match status" value="1"/>
</dbReference>
<dbReference type="Gene3D" id="3.30.70.790">
    <property type="entry name" value="UreE, C-terminal domain"/>
    <property type="match status" value="1"/>
</dbReference>
<evidence type="ECO:0000256" key="3">
    <source>
        <dbReference type="ARBA" id="ARBA00022596"/>
    </source>
</evidence>
<dbReference type="Gene3D" id="2.60.260.20">
    <property type="entry name" value="Urease metallochaperone UreE, N-terminal domain"/>
    <property type="match status" value="1"/>
</dbReference>
<dbReference type="InterPro" id="IPR004029">
    <property type="entry name" value="UreE_N"/>
</dbReference>
<sequence>MLECYEYFTGADAQALSVAADAELRLVFQDRQRSRCRARAVDGREVAWFVERGVVLCDGDVLTASSGETVLVLAAEETLSVVTSNDALLLCRAAYHLGNRHMPLQVLEGELRYQHDHVLDDMVRGLGLSVEVAQRPFQPENGAYHGSGHGHAHGHSHSNSHGNGHSHGHSHRDEHAHG</sequence>
<feature type="domain" description="UreE urease accessory N-terminal" evidence="7">
    <location>
        <begin position="1"/>
        <end position="70"/>
    </location>
</feature>
<feature type="region of interest" description="Disordered" evidence="6">
    <location>
        <begin position="138"/>
        <end position="178"/>
    </location>
</feature>
<evidence type="ECO:0000313" key="9">
    <source>
        <dbReference type="Proteomes" id="UP000765845"/>
    </source>
</evidence>
<proteinExistence type="inferred from homology"/>
<evidence type="ECO:0000313" key="8">
    <source>
        <dbReference type="EMBL" id="NKI18428.1"/>
    </source>
</evidence>
<dbReference type="InterPro" id="IPR007864">
    <property type="entry name" value="UreE_C_dom"/>
</dbReference>